<keyword evidence="1" id="KW-0472">Membrane</keyword>
<reference evidence="3" key="1">
    <citation type="submission" date="2019-09" db="EMBL/GenBank/DDBJ databases">
        <title>Draft genome information of white flower Hibiscus syriacus.</title>
        <authorList>
            <person name="Kim Y.-M."/>
        </authorList>
    </citation>
    <scope>NUCLEOTIDE SEQUENCE [LARGE SCALE GENOMIC DNA]</scope>
    <source>
        <strain evidence="3">YM2019G1</strain>
    </source>
</reference>
<feature type="transmembrane region" description="Helical" evidence="1">
    <location>
        <begin position="75"/>
        <end position="93"/>
    </location>
</feature>
<name>A0A6A3D881_HIBSY</name>
<dbReference type="EMBL" id="VEPZ02000032">
    <property type="protein sequence ID" value="KAE8735452.1"/>
    <property type="molecule type" value="Genomic_DNA"/>
</dbReference>
<dbReference type="Pfam" id="PF25397">
    <property type="entry name" value="DUF7887"/>
    <property type="match status" value="1"/>
</dbReference>
<protein>
    <submittedName>
        <fullName evidence="3">Tetratricopeptide repeat (TPR)-like superfamily protein isoform 1</fullName>
    </submittedName>
</protein>
<organism evidence="3 4">
    <name type="scientific">Hibiscus syriacus</name>
    <name type="common">Rose of Sharon</name>
    <dbReference type="NCBI Taxonomy" id="106335"/>
    <lineage>
        <taxon>Eukaryota</taxon>
        <taxon>Viridiplantae</taxon>
        <taxon>Streptophyta</taxon>
        <taxon>Embryophyta</taxon>
        <taxon>Tracheophyta</taxon>
        <taxon>Spermatophyta</taxon>
        <taxon>Magnoliopsida</taxon>
        <taxon>eudicotyledons</taxon>
        <taxon>Gunneridae</taxon>
        <taxon>Pentapetalae</taxon>
        <taxon>rosids</taxon>
        <taxon>malvids</taxon>
        <taxon>Malvales</taxon>
        <taxon>Malvaceae</taxon>
        <taxon>Malvoideae</taxon>
        <taxon>Hibiscus</taxon>
    </lineage>
</organism>
<feature type="domain" description="DUF7887" evidence="2">
    <location>
        <begin position="71"/>
        <end position="132"/>
    </location>
</feature>
<evidence type="ECO:0000259" key="2">
    <source>
        <dbReference type="Pfam" id="PF25397"/>
    </source>
</evidence>
<dbReference type="InterPro" id="IPR057209">
    <property type="entry name" value="DUF7887"/>
</dbReference>
<dbReference type="PANTHER" id="PTHR38389">
    <property type="entry name" value="DNA-DIRECTED RNA POLYMERASE SUBUNIT BETA"/>
    <property type="match status" value="1"/>
</dbReference>
<dbReference type="Proteomes" id="UP000436088">
    <property type="component" value="Unassembled WGS sequence"/>
</dbReference>
<feature type="transmembrane region" description="Helical" evidence="1">
    <location>
        <begin position="113"/>
        <end position="130"/>
    </location>
</feature>
<evidence type="ECO:0000313" key="3">
    <source>
        <dbReference type="EMBL" id="KAE8735452.1"/>
    </source>
</evidence>
<accession>A0A6A3D881</accession>
<gene>
    <name evidence="3" type="ORF">F3Y22_tig00000340pilonHSYRG00421</name>
</gene>
<dbReference type="PANTHER" id="PTHR38389:SF1">
    <property type="entry name" value="DNA-DIRECTED RNA POLYMERASE SUBUNIT BETA"/>
    <property type="match status" value="1"/>
</dbReference>
<keyword evidence="4" id="KW-1185">Reference proteome</keyword>
<sequence>MDKGNEISHRICDERKMWTIHKSLTFNGILLSSHLPVTRTDSRFVTKLSKRKDTVCPSSSNDRFPKFKLGVSNTVLARSLVGLFGLGFIDAGYSGDWSRIGVISKDAEDLLKIAAFVVVPVCVFLVISFSKEPADS</sequence>
<keyword evidence="1" id="KW-0812">Transmembrane</keyword>
<evidence type="ECO:0000313" key="4">
    <source>
        <dbReference type="Proteomes" id="UP000436088"/>
    </source>
</evidence>
<dbReference type="AlphaFoldDB" id="A0A6A3D881"/>
<proteinExistence type="predicted"/>
<keyword evidence="1" id="KW-1133">Transmembrane helix</keyword>
<comment type="caution">
    <text evidence="3">The sequence shown here is derived from an EMBL/GenBank/DDBJ whole genome shotgun (WGS) entry which is preliminary data.</text>
</comment>
<evidence type="ECO:0000256" key="1">
    <source>
        <dbReference type="SAM" id="Phobius"/>
    </source>
</evidence>